<reference evidence="1" key="1">
    <citation type="submission" date="2022-11" db="EMBL/GenBank/DDBJ databases">
        <authorList>
            <person name="Petersen C."/>
        </authorList>
    </citation>
    <scope>NUCLEOTIDE SEQUENCE</scope>
    <source>
        <strain evidence="1">IBT 30069</strain>
    </source>
</reference>
<evidence type="ECO:0000313" key="2">
    <source>
        <dbReference type="Proteomes" id="UP001149165"/>
    </source>
</evidence>
<protein>
    <submittedName>
        <fullName evidence="1">Uncharacterized protein</fullName>
    </submittedName>
</protein>
<gene>
    <name evidence="1" type="ORF">N7456_004924</name>
</gene>
<sequence>MVPRYSTAGDKAKITTA</sequence>
<accession>A0A9W9FXF4</accession>
<proteinExistence type="predicted"/>
<dbReference type="Proteomes" id="UP001149165">
    <property type="component" value="Unassembled WGS sequence"/>
</dbReference>
<evidence type="ECO:0000313" key="1">
    <source>
        <dbReference type="EMBL" id="KAJ5108249.1"/>
    </source>
</evidence>
<dbReference type="AlphaFoldDB" id="A0A9W9FXF4"/>
<comment type="caution">
    <text evidence="1">The sequence shown here is derived from an EMBL/GenBank/DDBJ whole genome shotgun (WGS) entry which is preliminary data.</text>
</comment>
<dbReference type="EMBL" id="JAPQKH010000003">
    <property type="protein sequence ID" value="KAJ5108249.1"/>
    <property type="molecule type" value="Genomic_DNA"/>
</dbReference>
<reference evidence="1" key="2">
    <citation type="journal article" date="2023" name="IMA Fungus">
        <title>Comparative genomic study of the Penicillium genus elucidates a diverse pangenome and 15 lateral gene transfer events.</title>
        <authorList>
            <person name="Petersen C."/>
            <person name="Sorensen T."/>
            <person name="Nielsen M.R."/>
            <person name="Sondergaard T.E."/>
            <person name="Sorensen J.L."/>
            <person name="Fitzpatrick D.A."/>
            <person name="Frisvad J.C."/>
            <person name="Nielsen K.L."/>
        </authorList>
    </citation>
    <scope>NUCLEOTIDE SEQUENCE</scope>
    <source>
        <strain evidence="1">IBT 30069</strain>
    </source>
</reference>
<name>A0A9W9FXF4_9EURO</name>
<keyword evidence="2" id="KW-1185">Reference proteome</keyword>
<organism evidence="1 2">
    <name type="scientific">Penicillium angulare</name>
    <dbReference type="NCBI Taxonomy" id="116970"/>
    <lineage>
        <taxon>Eukaryota</taxon>
        <taxon>Fungi</taxon>
        <taxon>Dikarya</taxon>
        <taxon>Ascomycota</taxon>
        <taxon>Pezizomycotina</taxon>
        <taxon>Eurotiomycetes</taxon>
        <taxon>Eurotiomycetidae</taxon>
        <taxon>Eurotiales</taxon>
        <taxon>Aspergillaceae</taxon>
        <taxon>Penicillium</taxon>
    </lineage>
</organism>